<sequence>MTTEEKQEINGSLIPETESPVSDNESDQDSLAPFTADSGSKPQMVGIYHQGDFDEEEEGETIYAHLQEDLHKSTTHMEEEEEEASRHVGSQTPFVFRIVIFLFKLSVLAFCGNVLMLLSLETQVYNPNLPKLSDYKVLSFSHSLASLIVSKTGHEVPAAEQLDFDLIDVLGNSIFGWFLSFASYLLFKVVSLAIEFPHILSVRGQTLTIFDAATFARPWIFVVGLSYFLRKIEWASQLQASCAWMAVNLLMWFSLDASIAGILQFSLGSIIAMIVYYVYTPALHKLDQQQITVELMWFGSLVFTSLLFFGKVNSYLFRRAPVAKTAAKA</sequence>
<evidence type="ECO:0000313" key="1">
    <source>
        <dbReference type="EMBL" id="GME78652.1"/>
    </source>
</evidence>
<keyword evidence="2" id="KW-1185">Reference proteome</keyword>
<comment type="caution">
    <text evidence="1">The sequence shown here is derived from an EMBL/GenBank/DDBJ whole genome shotgun (WGS) entry which is preliminary data.</text>
</comment>
<reference evidence="1" key="1">
    <citation type="submission" date="2023-04" db="EMBL/GenBank/DDBJ databases">
        <title>Ambrosiozyma monospora NBRC 10751.</title>
        <authorList>
            <person name="Ichikawa N."/>
            <person name="Sato H."/>
            <person name="Tonouchi N."/>
        </authorList>
    </citation>
    <scope>NUCLEOTIDE SEQUENCE</scope>
    <source>
        <strain evidence="1">NBRC 10751</strain>
    </source>
</reference>
<gene>
    <name evidence="1" type="ORF">Amon02_000354500</name>
</gene>
<protein>
    <submittedName>
        <fullName evidence="1">Unnamed protein product</fullName>
    </submittedName>
</protein>
<dbReference type="Proteomes" id="UP001165064">
    <property type="component" value="Unassembled WGS sequence"/>
</dbReference>
<dbReference type="EMBL" id="BSXS01002271">
    <property type="protein sequence ID" value="GME78652.1"/>
    <property type="molecule type" value="Genomic_DNA"/>
</dbReference>
<organism evidence="1 2">
    <name type="scientific">Ambrosiozyma monospora</name>
    <name type="common">Yeast</name>
    <name type="synonym">Endomycopsis monosporus</name>
    <dbReference type="NCBI Taxonomy" id="43982"/>
    <lineage>
        <taxon>Eukaryota</taxon>
        <taxon>Fungi</taxon>
        <taxon>Dikarya</taxon>
        <taxon>Ascomycota</taxon>
        <taxon>Saccharomycotina</taxon>
        <taxon>Pichiomycetes</taxon>
        <taxon>Pichiales</taxon>
        <taxon>Pichiaceae</taxon>
        <taxon>Ambrosiozyma</taxon>
    </lineage>
</organism>
<evidence type="ECO:0000313" key="2">
    <source>
        <dbReference type="Proteomes" id="UP001165064"/>
    </source>
</evidence>
<accession>A0ACB5T0V2</accession>
<proteinExistence type="predicted"/>
<name>A0ACB5T0V2_AMBMO</name>